<dbReference type="InterPro" id="IPR001387">
    <property type="entry name" value="Cro/C1-type_HTH"/>
</dbReference>
<name>A0A3G2KJ68_9CAUD</name>
<proteinExistence type="predicted"/>
<gene>
    <name evidence="2" type="primary">51</name>
    <name evidence="2" type="ORF">PBI_RYAN_51</name>
</gene>
<reference evidence="2 3" key="1">
    <citation type="submission" date="2018-09" db="EMBL/GenBank/DDBJ databases">
        <authorList>
            <person name="Rimple P.A."/>
            <person name="Stoner T.H."/>
            <person name="Garlena R.A."/>
            <person name="Russell D.A."/>
            <person name="Pope W.H."/>
            <person name="Jacobs-Sera D."/>
            <person name="Hatfull G.F."/>
        </authorList>
    </citation>
    <scope>NUCLEOTIDE SEQUENCE [LARGE SCALE GENOMIC DNA]</scope>
</reference>
<protein>
    <submittedName>
        <fullName evidence="2">HTH DNA binding protein</fullName>
    </submittedName>
</protein>
<dbReference type="RefSeq" id="YP_010760946.1">
    <property type="nucleotide sequence ID" value="NC_073589.1"/>
</dbReference>
<dbReference type="CDD" id="cd00093">
    <property type="entry name" value="HTH_XRE"/>
    <property type="match status" value="1"/>
</dbReference>
<feature type="domain" description="HTH cro/C1-type" evidence="1">
    <location>
        <begin position="43"/>
        <end position="74"/>
    </location>
</feature>
<evidence type="ECO:0000313" key="2">
    <source>
        <dbReference type="EMBL" id="AYN59041.1"/>
    </source>
</evidence>
<dbReference type="InterPro" id="IPR010982">
    <property type="entry name" value="Lambda_DNA-bd_dom_sf"/>
</dbReference>
<dbReference type="EMBL" id="MH834627">
    <property type="protein sequence ID" value="AYN59041.1"/>
    <property type="molecule type" value="Genomic_DNA"/>
</dbReference>
<dbReference type="SUPFAM" id="SSF47413">
    <property type="entry name" value="lambda repressor-like DNA-binding domains"/>
    <property type="match status" value="1"/>
</dbReference>
<evidence type="ECO:0000259" key="1">
    <source>
        <dbReference type="PROSITE" id="PS50943"/>
    </source>
</evidence>
<keyword evidence="3" id="KW-1185">Reference proteome</keyword>
<dbReference type="PROSITE" id="PS50943">
    <property type="entry name" value="HTH_CROC1"/>
    <property type="match status" value="1"/>
</dbReference>
<organism evidence="2 3">
    <name type="scientific">Arthrobacter phage Ryan</name>
    <dbReference type="NCBI Taxonomy" id="2419968"/>
    <lineage>
        <taxon>Viruses</taxon>
        <taxon>Duplodnaviria</taxon>
        <taxon>Heunggongvirae</taxon>
        <taxon>Uroviricota</taxon>
        <taxon>Caudoviricetes</taxon>
        <taxon>Daemsvirinae</taxon>
        <taxon>Nanditavirus</taxon>
        <taxon>Nanditavirus ryan</taxon>
    </lineage>
</organism>
<evidence type="ECO:0000313" key="3">
    <source>
        <dbReference type="Proteomes" id="UP000280567"/>
    </source>
</evidence>
<sequence length="279" mass="30854">MGATAVKRRPKPSDDPRWQKQWRVERARGLKRRTDTDRARAHIQALMASHGVSIRSIGEAAGVSASTISLIERGGVNSVGVKLEKAILAVRVEDIFERPNPRGSVPIIGTRRRIQALMAIGWRHQDLTPMLGFRSANLVHQGGHWVTRQKHDAVKDLYDRLWKRPGPATAQSMGRVAKAGYAPPLAWDDDSIDDPNAVPDLGAEVHTHGPAKEDAIRLADTLVENVEFLVTTGIGWAAIPDRLGMKPNSIERSLQRSGRQDLITRAKTLEDTRDYARAS</sequence>
<dbReference type="GO" id="GO:0003677">
    <property type="term" value="F:DNA binding"/>
    <property type="evidence" value="ECO:0007669"/>
    <property type="project" value="InterPro"/>
</dbReference>
<dbReference type="GeneID" id="80034047"/>
<dbReference type="KEGG" id="vg:80034047"/>
<accession>A0A3G2KJ68</accession>
<dbReference type="Proteomes" id="UP000280567">
    <property type="component" value="Segment"/>
</dbReference>